<dbReference type="Pfam" id="PF08281">
    <property type="entry name" value="Sigma70_r4_2"/>
    <property type="match status" value="1"/>
</dbReference>
<protein>
    <submittedName>
        <fullName evidence="8">RNA polymerase sigma factor RpoE</fullName>
    </submittedName>
</protein>
<reference evidence="8 9" key="1">
    <citation type="submission" date="2015-08" db="EMBL/GenBank/DDBJ databases">
        <authorList>
            <person name="Babu N.S."/>
            <person name="Beckwith C.J."/>
            <person name="Beseler K.G."/>
            <person name="Brison A."/>
            <person name="Carone J.V."/>
            <person name="Caskin T.P."/>
            <person name="Diamond M."/>
            <person name="Durham M.E."/>
            <person name="Foxe J.M."/>
            <person name="Go M."/>
            <person name="Henderson B.A."/>
            <person name="Jones I.B."/>
            <person name="McGettigan J.A."/>
            <person name="Micheletti S.J."/>
            <person name="Nasrallah M.E."/>
            <person name="Ortiz D."/>
            <person name="Piller C.R."/>
            <person name="Privatt S.R."/>
            <person name="Schneider S.L."/>
            <person name="Sharp S."/>
            <person name="Smith T.C."/>
            <person name="Stanton J.D."/>
            <person name="Ullery H.E."/>
            <person name="Wilson R.J."/>
            <person name="Serrano M.G."/>
            <person name="Buck G."/>
            <person name="Lee V."/>
            <person name="Wang Y."/>
            <person name="Carvalho R."/>
            <person name="Voegtly L."/>
            <person name="Shi R."/>
            <person name="Duckworth R."/>
            <person name="Johnson A."/>
            <person name="Loviza R."/>
            <person name="Walstead R."/>
            <person name="Shah Z."/>
            <person name="Kiflezghi M."/>
            <person name="Wade K."/>
            <person name="Ball S.L."/>
            <person name="Bradley K.W."/>
            <person name="Asai D.J."/>
            <person name="Bowman C.A."/>
            <person name="Russell D.A."/>
            <person name="Pope W.H."/>
            <person name="Jacobs-Sera D."/>
            <person name="Hendrix R.W."/>
            <person name="Hatfull G.F."/>
        </authorList>
    </citation>
    <scope>NUCLEOTIDE SEQUENCE [LARGE SCALE GENOMIC DNA]</scope>
    <source>
        <strain evidence="8 9">DSM 27648</strain>
    </source>
</reference>
<feature type="domain" description="RNA polymerase sigma-70 region 2" evidence="6">
    <location>
        <begin position="12"/>
        <end position="78"/>
    </location>
</feature>
<evidence type="ECO:0000256" key="5">
    <source>
        <dbReference type="ARBA" id="ARBA00023163"/>
    </source>
</evidence>
<evidence type="ECO:0000256" key="2">
    <source>
        <dbReference type="ARBA" id="ARBA00023015"/>
    </source>
</evidence>
<evidence type="ECO:0000259" key="6">
    <source>
        <dbReference type="Pfam" id="PF04542"/>
    </source>
</evidence>
<dbReference type="SUPFAM" id="SSF88659">
    <property type="entry name" value="Sigma3 and sigma4 domains of RNA polymerase sigma factors"/>
    <property type="match status" value="1"/>
</dbReference>
<evidence type="ECO:0000256" key="3">
    <source>
        <dbReference type="ARBA" id="ARBA00023082"/>
    </source>
</evidence>
<organism evidence="8 9">
    <name type="scientific">Labilithrix luteola</name>
    <dbReference type="NCBI Taxonomy" id="1391654"/>
    <lineage>
        <taxon>Bacteria</taxon>
        <taxon>Pseudomonadati</taxon>
        <taxon>Myxococcota</taxon>
        <taxon>Polyangia</taxon>
        <taxon>Polyangiales</taxon>
        <taxon>Labilitrichaceae</taxon>
        <taxon>Labilithrix</taxon>
    </lineage>
</organism>
<dbReference type="KEGG" id="llu:AKJ09_02539"/>
<dbReference type="NCBIfam" id="TIGR02937">
    <property type="entry name" value="sigma70-ECF"/>
    <property type="match status" value="1"/>
</dbReference>
<sequence>MPRATTRTAQQLVDDHIHFIGRYLRHLGVPEHDVEDAVQVVFVTATRKLERIEPGRERSFLVAVALRVASKSRRSLGRRREVLDEELLERRDPSPTPDELASDRRALAALDRILEDMSLDLRAVFVLFEIEELEVAEIASMLDVPQGTVSSRLRRAREDFRARVRRYQLKNGLPTEDEK</sequence>
<evidence type="ECO:0000313" key="9">
    <source>
        <dbReference type="Proteomes" id="UP000064967"/>
    </source>
</evidence>
<dbReference type="Proteomes" id="UP000064967">
    <property type="component" value="Chromosome"/>
</dbReference>
<accession>A0A0K1PQQ5</accession>
<dbReference type="PANTHER" id="PTHR43133:SF8">
    <property type="entry name" value="RNA POLYMERASE SIGMA FACTOR HI_1459-RELATED"/>
    <property type="match status" value="1"/>
</dbReference>
<dbReference type="STRING" id="1391654.AKJ09_02539"/>
<evidence type="ECO:0000256" key="1">
    <source>
        <dbReference type="ARBA" id="ARBA00010641"/>
    </source>
</evidence>
<comment type="similarity">
    <text evidence="1">Belongs to the sigma-70 factor family. ECF subfamily.</text>
</comment>
<dbReference type="InterPro" id="IPR014284">
    <property type="entry name" value="RNA_pol_sigma-70_dom"/>
</dbReference>
<gene>
    <name evidence="8" type="ORF">AKJ09_02539</name>
</gene>
<name>A0A0K1PQQ5_9BACT</name>
<dbReference type="Gene3D" id="1.10.10.10">
    <property type="entry name" value="Winged helix-like DNA-binding domain superfamily/Winged helix DNA-binding domain"/>
    <property type="match status" value="1"/>
</dbReference>
<keyword evidence="3" id="KW-0731">Sigma factor</keyword>
<dbReference type="InterPro" id="IPR036388">
    <property type="entry name" value="WH-like_DNA-bd_sf"/>
</dbReference>
<keyword evidence="9" id="KW-1185">Reference proteome</keyword>
<dbReference type="Pfam" id="PF04542">
    <property type="entry name" value="Sigma70_r2"/>
    <property type="match status" value="1"/>
</dbReference>
<evidence type="ECO:0000256" key="4">
    <source>
        <dbReference type="ARBA" id="ARBA00023125"/>
    </source>
</evidence>
<proteinExistence type="inferred from homology"/>
<dbReference type="InterPro" id="IPR013324">
    <property type="entry name" value="RNA_pol_sigma_r3/r4-like"/>
</dbReference>
<keyword evidence="2" id="KW-0805">Transcription regulation</keyword>
<dbReference type="InterPro" id="IPR007627">
    <property type="entry name" value="RNA_pol_sigma70_r2"/>
</dbReference>
<dbReference type="GO" id="GO:0016987">
    <property type="term" value="F:sigma factor activity"/>
    <property type="evidence" value="ECO:0007669"/>
    <property type="project" value="UniProtKB-KW"/>
</dbReference>
<dbReference type="EMBL" id="CP012333">
    <property type="protein sequence ID" value="AKU95875.1"/>
    <property type="molecule type" value="Genomic_DNA"/>
</dbReference>
<dbReference type="Gene3D" id="1.10.1740.10">
    <property type="match status" value="1"/>
</dbReference>
<dbReference type="GO" id="GO:0003677">
    <property type="term" value="F:DNA binding"/>
    <property type="evidence" value="ECO:0007669"/>
    <property type="project" value="UniProtKB-KW"/>
</dbReference>
<dbReference type="InterPro" id="IPR013325">
    <property type="entry name" value="RNA_pol_sigma_r2"/>
</dbReference>
<dbReference type="AlphaFoldDB" id="A0A0K1PQQ5"/>
<dbReference type="InterPro" id="IPR039425">
    <property type="entry name" value="RNA_pol_sigma-70-like"/>
</dbReference>
<evidence type="ECO:0000259" key="7">
    <source>
        <dbReference type="Pfam" id="PF08281"/>
    </source>
</evidence>
<dbReference type="RefSeq" id="WP_146647251.1">
    <property type="nucleotide sequence ID" value="NZ_CP012333.1"/>
</dbReference>
<dbReference type="OrthoDB" id="5516036at2"/>
<evidence type="ECO:0000313" key="8">
    <source>
        <dbReference type="EMBL" id="AKU95875.1"/>
    </source>
</evidence>
<dbReference type="PANTHER" id="PTHR43133">
    <property type="entry name" value="RNA POLYMERASE ECF-TYPE SIGMA FACTO"/>
    <property type="match status" value="1"/>
</dbReference>
<dbReference type="GO" id="GO:0006352">
    <property type="term" value="P:DNA-templated transcription initiation"/>
    <property type="evidence" value="ECO:0007669"/>
    <property type="project" value="InterPro"/>
</dbReference>
<dbReference type="SUPFAM" id="SSF88946">
    <property type="entry name" value="Sigma2 domain of RNA polymerase sigma factors"/>
    <property type="match status" value="1"/>
</dbReference>
<keyword evidence="4" id="KW-0238">DNA-binding</keyword>
<keyword evidence="5" id="KW-0804">Transcription</keyword>
<feature type="domain" description="RNA polymerase sigma factor 70 region 4 type 2" evidence="7">
    <location>
        <begin position="108"/>
        <end position="158"/>
    </location>
</feature>
<dbReference type="InterPro" id="IPR013249">
    <property type="entry name" value="RNA_pol_sigma70_r4_t2"/>
</dbReference>